<dbReference type="Proteomes" id="UP000078200">
    <property type="component" value="Unassembled WGS sequence"/>
</dbReference>
<comment type="subcellular location">
    <subcellularLocation>
        <location evidence="2">Cytoplasm</location>
        <location evidence="2">Cytosol</location>
    </subcellularLocation>
    <subcellularLocation>
        <location evidence="1 9">Nucleus</location>
    </subcellularLocation>
</comment>
<dbReference type="EnsemblMetazoa" id="GAUT033946-RA">
    <property type="protein sequence ID" value="GAUT033946-PA"/>
    <property type="gene ID" value="GAUT033946"/>
</dbReference>
<evidence type="ECO:0000256" key="9">
    <source>
        <dbReference type="RuleBase" id="RU365051"/>
    </source>
</evidence>
<dbReference type="AlphaFoldDB" id="A0A1A9VDR0"/>
<dbReference type="GO" id="GO:0008380">
    <property type="term" value="P:RNA splicing"/>
    <property type="evidence" value="ECO:0007669"/>
    <property type="project" value="UniProtKB-KW"/>
</dbReference>
<evidence type="ECO:0000256" key="5">
    <source>
        <dbReference type="ARBA" id="ARBA00022664"/>
    </source>
</evidence>
<evidence type="ECO:0000256" key="7">
    <source>
        <dbReference type="ARBA" id="ARBA00023242"/>
    </source>
</evidence>
<protein>
    <recommendedName>
        <fullName evidence="9">Small nuclear ribonucleoprotein Sm D2</fullName>
        <shortName evidence="9">Sm-D2</shortName>
    </recommendedName>
    <alternativeName>
        <fullName evidence="9">snRNP core protein D2</fullName>
    </alternativeName>
</protein>
<dbReference type="GO" id="GO:0005829">
    <property type="term" value="C:cytosol"/>
    <property type="evidence" value="ECO:0007669"/>
    <property type="project" value="UniProtKB-SubCell"/>
</dbReference>
<accession>A0A1A9VDR0</accession>
<dbReference type="PANTHER" id="PTHR12777">
    <property type="entry name" value="SMALL NUCLEAR RIBONUCLEOPROTEIN SM D2"/>
    <property type="match status" value="1"/>
</dbReference>
<keyword evidence="4" id="KW-0963">Cytoplasm</keyword>
<evidence type="ECO:0000256" key="6">
    <source>
        <dbReference type="ARBA" id="ARBA00023187"/>
    </source>
</evidence>
<evidence type="ECO:0000313" key="11">
    <source>
        <dbReference type="Proteomes" id="UP000078200"/>
    </source>
</evidence>
<name>A0A1A9VDR0_GLOAU</name>
<keyword evidence="7 9" id="KW-0539">Nucleus</keyword>
<dbReference type="VEuPathDB" id="VectorBase:GAUT033946"/>
<evidence type="ECO:0000256" key="2">
    <source>
        <dbReference type="ARBA" id="ARBA00004514"/>
    </source>
</evidence>
<dbReference type="GO" id="GO:0030532">
    <property type="term" value="C:small nuclear ribonucleoprotein complex"/>
    <property type="evidence" value="ECO:0007669"/>
    <property type="project" value="InterPro"/>
</dbReference>
<keyword evidence="8 9" id="KW-0687">Ribonucleoprotein</keyword>
<sequence length="122" mass="13971">MLEMWTETTRIGKGKKKVKPVTKGRFISKMFLREDSLILRGHYVLSGSLEYSKILFRPKNLFLLRTLDLVAEQASMKAKFVEERIAKDSGRGTAPRCAKKRKTAQLMTGNFFQAQCANAHFQ</sequence>
<evidence type="ECO:0000313" key="10">
    <source>
        <dbReference type="EnsemblMetazoa" id="GAUT033946-PA"/>
    </source>
</evidence>
<dbReference type="InterPro" id="IPR027248">
    <property type="entry name" value="Sm_D2"/>
</dbReference>
<evidence type="ECO:0000256" key="1">
    <source>
        <dbReference type="ARBA" id="ARBA00004123"/>
    </source>
</evidence>
<reference evidence="10" key="1">
    <citation type="submission" date="2020-05" db="UniProtKB">
        <authorList>
            <consortium name="EnsemblMetazoa"/>
        </authorList>
    </citation>
    <scope>IDENTIFICATION</scope>
    <source>
        <strain evidence="10">TTRI</strain>
    </source>
</reference>
<evidence type="ECO:0000256" key="8">
    <source>
        <dbReference type="ARBA" id="ARBA00023274"/>
    </source>
</evidence>
<keyword evidence="5 9" id="KW-0507">mRNA processing</keyword>
<dbReference type="GO" id="GO:0006397">
    <property type="term" value="P:mRNA processing"/>
    <property type="evidence" value="ECO:0007669"/>
    <property type="project" value="UniProtKB-KW"/>
</dbReference>
<comment type="similarity">
    <text evidence="3 9">Belongs to the snRNP core protein family.</text>
</comment>
<proteinExistence type="inferred from homology"/>
<keyword evidence="6 9" id="KW-0508">mRNA splicing</keyword>
<evidence type="ECO:0000256" key="4">
    <source>
        <dbReference type="ARBA" id="ARBA00022490"/>
    </source>
</evidence>
<organism evidence="10 11">
    <name type="scientific">Glossina austeni</name>
    <name type="common">Savannah tsetse fly</name>
    <dbReference type="NCBI Taxonomy" id="7395"/>
    <lineage>
        <taxon>Eukaryota</taxon>
        <taxon>Metazoa</taxon>
        <taxon>Ecdysozoa</taxon>
        <taxon>Arthropoda</taxon>
        <taxon>Hexapoda</taxon>
        <taxon>Insecta</taxon>
        <taxon>Pterygota</taxon>
        <taxon>Neoptera</taxon>
        <taxon>Endopterygota</taxon>
        <taxon>Diptera</taxon>
        <taxon>Brachycera</taxon>
        <taxon>Muscomorpha</taxon>
        <taxon>Hippoboscoidea</taxon>
        <taxon>Glossinidae</taxon>
        <taxon>Glossina</taxon>
    </lineage>
</organism>
<evidence type="ECO:0000256" key="3">
    <source>
        <dbReference type="ARBA" id="ARBA00008146"/>
    </source>
</evidence>
<keyword evidence="11" id="KW-1185">Reference proteome</keyword>
<dbReference type="Gene3D" id="2.30.30.100">
    <property type="match status" value="1"/>
</dbReference>
<dbReference type="STRING" id="7395.A0A1A9VDR0"/>